<proteinExistence type="predicted"/>
<comment type="caution">
    <text evidence="1">The sequence shown here is derived from an EMBL/GenBank/DDBJ whole genome shotgun (WGS) entry which is preliminary data.</text>
</comment>
<dbReference type="PANTHER" id="PTHR37166">
    <property type="entry name" value="PROTEIN FLAG"/>
    <property type="match status" value="1"/>
</dbReference>
<dbReference type="Gene3D" id="3.30.160.170">
    <property type="entry name" value="FlaG-like"/>
    <property type="match status" value="1"/>
</dbReference>
<evidence type="ECO:0008006" key="3">
    <source>
        <dbReference type="Google" id="ProtNLM"/>
    </source>
</evidence>
<dbReference type="Pfam" id="PF03646">
    <property type="entry name" value="FlaG"/>
    <property type="match status" value="1"/>
</dbReference>
<organism evidence="1 2">
    <name type="scientific">Bowmanella denitrificans</name>
    <dbReference type="NCBI Taxonomy" id="366582"/>
    <lineage>
        <taxon>Bacteria</taxon>
        <taxon>Pseudomonadati</taxon>
        <taxon>Pseudomonadota</taxon>
        <taxon>Gammaproteobacteria</taxon>
        <taxon>Alteromonadales</taxon>
        <taxon>Alteromonadaceae</taxon>
        <taxon>Bowmanella</taxon>
    </lineage>
</organism>
<sequence>MDVNFSQLPPGLSGAALDAVAERTNVPVVSEKEAPKSELAGKLPEEVKVEETAADKESIETAVQDVRDFVQAQNRNLNFAFDEGSNRSVIKVTDAQSGDVIRQIPSEEVLKLAERIKELQSEVGAAVGVLFNKSV</sequence>
<dbReference type="InterPro" id="IPR005186">
    <property type="entry name" value="FlaG"/>
</dbReference>
<dbReference type="PANTHER" id="PTHR37166:SF1">
    <property type="entry name" value="PROTEIN FLAG"/>
    <property type="match status" value="1"/>
</dbReference>
<gene>
    <name evidence="1" type="ORF">GCM10009092_34180</name>
</gene>
<keyword evidence="2" id="KW-1185">Reference proteome</keyword>
<reference evidence="1 2" key="1">
    <citation type="journal article" date="2019" name="Int. J. Syst. Evol. Microbiol.">
        <title>The Global Catalogue of Microorganisms (GCM) 10K type strain sequencing project: providing services to taxonomists for standard genome sequencing and annotation.</title>
        <authorList>
            <consortium name="The Broad Institute Genomics Platform"/>
            <consortium name="The Broad Institute Genome Sequencing Center for Infectious Disease"/>
            <person name="Wu L."/>
            <person name="Ma J."/>
        </authorList>
    </citation>
    <scope>NUCLEOTIDE SEQUENCE [LARGE SCALE GENOMIC DNA]</scope>
    <source>
        <strain evidence="1 2">JCM 13378</strain>
    </source>
</reference>
<dbReference type="EMBL" id="BAAAEI010000021">
    <property type="protein sequence ID" value="GAA0366971.1"/>
    <property type="molecule type" value="Genomic_DNA"/>
</dbReference>
<dbReference type="Proteomes" id="UP001501757">
    <property type="component" value="Unassembled WGS sequence"/>
</dbReference>
<dbReference type="SUPFAM" id="SSF160214">
    <property type="entry name" value="FlaG-like"/>
    <property type="match status" value="1"/>
</dbReference>
<dbReference type="InterPro" id="IPR035924">
    <property type="entry name" value="FlaG-like_sf"/>
</dbReference>
<evidence type="ECO:0000313" key="2">
    <source>
        <dbReference type="Proteomes" id="UP001501757"/>
    </source>
</evidence>
<name>A0ABN0XL30_9ALTE</name>
<accession>A0ABN0XL30</accession>
<evidence type="ECO:0000313" key="1">
    <source>
        <dbReference type="EMBL" id="GAA0366971.1"/>
    </source>
</evidence>
<dbReference type="RefSeq" id="WP_343846551.1">
    <property type="nucleotide sequence ID" value="NZ_BAAAEI010000021.1"/>
</dbReference>
<protein>
    <recommendedName>
        <fullName evidence="3">Flagellar protein FlaG</fullName>
    </recommendedName>
</protein>